<gene>
    <name evidence="7" type="ORF">EVA_10286</name>
</gene>
<dbReference type="GO" id="GO:0009423">
    <property type="term" value="P:chorismate biosynthetic process"/>
    <property type="evidence" value="ECO:0007669"/>
    <property type="project" value="TreeGrafter"/>
</dbReference>
<evidence type="ECO:0000256" key="1">
    <source>
        <dbReference type="ARBA" id="ARBA00005044"/>
    </source>
</evidence>
<comment type="pathway">
    <text evidence="1">Metabolic intermediate biosynthesis; chorismate biosynthesis; chorismate from D-erythrose 4-phosphate and phosphoenolpyruvate: step 7/7.</text>
</comment>
<name>J9G443_9ZZZZ</name>
<keyword evidence="4" id="KW-0028">Amino-acid biosynthesis</keyword>
<dbReference type="PANTHER" id="PTHR21085:SF0">
    <property type="entry name" value="CHORISMATE SYNTHASE"/>
    <property type="match status" value="1"/>
</dbReference>
<dbReference type="SUPFAM" id="SSF103263">
    <property type="entry name" value="Chorismate synthase, AroC"/>
    <property type="match status" value="1"/>
</dbReference>
<evidence type="ECO:0000256" key="4">
    <source>
        <dbReference type="ARBA" id="ARBA00022605"/>
    </source>
</evidence>
<evidence type="ECO:0000313" key="7">
    <source>
        <dbReference type="EMBL" id="EJX01609.1"/>
    </source>
</evidence>
<dbReference type="Pfam" id="PF01264">
    <property type="entry name" value="Chorismate_synt"/>
    <property type="match status" value="1"/>
</dbReference>
<dbReference type="EC" id="4.2.3.5" evidence="3"/>
<evidence type="ECO:0000256" key="5">
    <source>
        <dbReference type="ARBA" id="ARBA00023141"/>
    </source>
</evidence>
<evidence type="ECO:0000256" key="2">
    <source>
        <dbReference type="ARBA" id="ARBA00008014"/>
    </source>
</evidence>
<dbReference type="PANTHER" id="PTHR21085">
    <property type="entry name" value="CHORISMATE SYNTHASE"/>
    <property type="match status" value="1"/>
</dbReference>
<protein>
    <recommendedName>
        <fullName evidence="3">chorismate synthase</fullName>
        <ecNumber evidence="3">4.2.3.5</ecNumber>
    </recommendedName>
</protein>
<dbReference type="GO" id="GO:0009073">
    <property type="term" value="P:aromatic amino acid family biosynthetic process"/>
    <property type="evidence" value="ECO:0007669"/>
    <property type="project" value="UniProtKB-KW"/>
</dbReference>
<organism evidence="7">
    <name type="scientific">gut metagenome</name>
    <dbReference type="NCBI Taxonomy" id="749906"/>
    <lineage>
        <taxon>unclassified sequences</taxon>
        <taxon>metagenomes</taxon>
        <taxon>organismal metagenomes</taxon>
    </lineage>
</organism>
<dbReference type="InterPro" id="IPR000453">
    <property type="entry name" value="Chorismate_synth"/>
</dbReference>
<dbReference type="GO" id="GO:0005829">
    <property type="term" value="C:cytosol"/>
    <property type="evidence" value="ECO:0007669"/>
    <property type="project" value="TreeGrafter"/>
</dbReference>
<reference evidence="7" key="1">
    <citation type="journal article" date="2012" name="PLoS ONE">
        <title>Gene sets for utilization of primary and secondary nutrition supplies in the distal gut of endangered iberian lynx.</title>
        <authorList>
            <person name="Alcaide M."/>
            <person name="Messina E."/>
            <person name="Richter M."/>
            <person name="Bargiela R."/>
            <person name="Peplies J."/>
            <person name="Huws S.A."/>
            <person name="Newbold C.J."/>
            <person name="Golyshin P.N."/>
            <person name="Simon M.A."/>
            <person name="Lopez G."/>
            <person name="Yakimov M.M."/>
            <person name="Ferrer M."/>
        </authorList>
    </citation>
    <scope>NUCLEOTIDE SEQUENCE</scope>
</reference>
<dbReference type="EMBL" id="AMCI01002884">
    <property type="protein sequence ID" value="EJX01609.1"/>
    <property type="molecule type" value="Genomic_DNA"/>
</dbReference>
<dbReference type="AlphaFoldDB" id="J9G443"/>
<evidence type="ECO:0000256" key="3">
    <source>
        <dbReference type="ARBA" id="ARBA00013036"/>
    </source>
</evidence>
<keyword evidence="6 7" id="KW-0456">Lyase</keyword>
<comment type="caution">
    <text evidence="7">The sequence shown here is derived from an EMBL/GenBank/DDBJ whole genome shotgun (WGS) entry which is preliminary data.</text>
</comment>
<evidence type="ECO:0000256" key="6">
    <source>
        <dbReference type="ARBA" id="ARBA00023239"/>
    </source>
</evidence>
<dbReference type="GO" id="GO:0008652">
    <property type="term" value="P:amino acid biosynthetic process"/>
    <property type="evidence" value="ECO:0007669"/>
    <property type="project" value="UniProtKB-KW"/>
</dbReference>
<dbReference type="GO" id="GO:0010181">
    <property type="term" value="F:FMN binding"/>
    <property type="evidence" value="ECO:0007669"/>
    <property type="project" value="TreeGrafter"/>
</dbReference>
<accession>J9G443</accession>
<dbReference type="Gene3D" id="3.60.150.10">
    <property type="entry name" value="Chorismate synthase AroC"/>
    <property type="match status" value="1"/>
</dbReference>
<sequence>MADQIKALNQKEFPVLSDEAKEKMKAEIEQASAHLDSVGGILQTIVTGFPAGIGEPFFDSIESTISHLMFSIPAVKGVSFGEGFGFANLYGSQANDPIITKDQQIQTLTNHNGGINGGISNGMPIVFQTCIKPTPSIYQKQHSVDYQSKEEVILEIKGRHDPAIIHRARAVVDALCAFGLLDLWMSQQATRSFEA</sequence>
<proteinExistence type="inferred from homology"/>
<dbReference type="InterPro" id="IPR035904">
    <property type="entry name" value="Chorismate_synth_AroC_sf"/>
</dbReference>
<dbReference type="GO" id="GO:0004107">
    <property type="term" value="F:chorismate synthase activity"/>
    <property type="evidence" value="ECO:0007669"/>
    <property type="project" value="UniProtKB-EC"/>
</dbReference>
<keyword evidence="5" id="KW-0057">Aromatic amino acid biosynthesis</keyword>
<comment type="similarity">
    <text evidence="2">Belongs to the chorismate synthase family.</text>
</comment>